<protein>
    <submittedName>
        <fullName evidence="10">Dipeptide and tripeptide permease A</fullName>
    </submittedName>
    <submittedName>
        <fullName evidence="9">MFS transporter</fullName>
    </submittedName>
</protein>
<dbReference type="PROSITE" id="PS01023">
    <property type="entry name" value="PTR2_2"/>
    <property type="match status" value="1"/>
</dbReference>
<reference evidence="9 11" key="1">
    <citation type="submission" date="2016-02" db="EMBL/GenBank/DDBJ databases">
        <authorList>
            <person name="Holder M.E."/>
            <person name="Ajami N.J."/>
            <person name="Petrosino J.F."/>
        </authorList>
    </citation>
    <scope>NUCLEOTIDE SEQUENCE [LARGE SCALE GENOMIC DNA]</scope>
    <source>
        <strain evidence="9 11">CCUG 32990</strain>
    </source>
</reference>
<evidence type="ECO:0000256" key="5">
    <source>
        <dbReference type="ARBA" id="ARBA00022989"/>
    </source>
</evidence>
<dbReference type="GO" id="GO:0006857">
    <property type="term" value="P:oligopeptide transport"/>
    <property type="evidence" value="ECO:0007669"/>
    <property type="project" value="InterPro"/>
</dbReference>
<feature type="transmembrane region" description="Helical" evidence="7">
    <location>
        <begin position="322"/>
        <end position="341"/>
    </location>
</feature>
<dbReference type="GO" id="GO:0005886">
    <property type="term" value="C:plasma membrane"/>
    <property type="evidence" value="ECO:0007669"/>
    <property type="project" value="UniProtKB-SubCell"/>
</dbReference>
<keyword evidence="3" id="KW-1003">Cell membrane</keyword>
<dbReference type="EMBL" id="CP014227">
    <property type="protein sequence ID" value="AMD84191.1"/>
    <property type="molecule type" value="Genomic_DNA"/>
</dbReference>
<keyword evidence="11" id="KW-1185">Reference proteome</keyword>
<feature type="transmembrane region" description="Helical" evidence="7">
    <location>
        <begin position="111"/>
        <end position="132"/>
    </location>
</feature>
<proteinExistence type="predicted"/>
<evidence type="ECO:0000313" key="12">
    <source>
        <dbReference type="Proteomes" id="UP000215539"/>
    </source>
</evidence>
<dbReference type="PANTHER" id="PTHR23517:SF2">
    <property type="entry name" value="MULTIDRUG RESISTANCE PROTEIN MDTH"/>
    <property type="match status" value="1"/>
</dbReference>
<keyword evidence="2" id="KW-0813">Transport</keyword>
<evidence type="ECO:0000256" key="2">
    <source>
        <dbReference type="ARBA" id="ARBA00022448"/>
    </source>
</evidence>
<dbReference type="InterPro" id="IPR036259">
    <property type="entry name" value="MFS_trans_sf"/>
</dbReference>
<organism evidence="10 12">
    <name type="scientific">Capnocytophaga haemolytica</name>
    <dbReference type="NCBI Taxonomy" id="45243"/>
    <lineage>
        <taxon>Bacteria</taxon>
        <taxon>Pseudomonadati</taxon>
        <taxon>Bacteroidota</taxon>
        <taxon>Flavobacteriia</taxon>
        <taxon>Flavobacteriales</taxon>
        <taxon>Flavobacteriaceae</taxon>
        <taxon>Capnocytophaga</taxon>
    </lineage>
</organism>
<feature type="transmembrane region" description="Helical" evidence="7">
    <location>
        <begin position="231"/>
        <end position="250"/>
    </location>
</feature>
<dbReference type="InterPro" id="IPR050171">
    <property type="entry name" value="MFS_Transporters"/>
</dbReference>
<feature type="transmembrane region" description="Helical" evidence="7">
    <location>
        <begin position="63"/>
        <end position="82"/>
    </location>
</feature>
<gene>
    <name evidence="10" type="primary">dtpA</name>
    <name evidence="9" type="ORF">AXF12_00745</name>
    <name evidence="10" type="ORF">SAMEA44541418_01618</name>
</gene>
<dbReference type="EMBL" id="LT906449">
    <property type="protein sequence ID" value="SNV12789.1"/>
    <property type="molecule type" value="Genomic_DNA"/>
</dbReference>
<dbReference type="PROSITE" id="PS50850">
    <property type="entry name" value="MFS"/>
    <property type="match status" value="1"/>
</dbReference>
<feature type="transmembrane region" description="Helical" evidence="7">
    <location>
        <begin position="20"/>
        <end position="43"/>
    </location>
</feature>
<dbReference type="Pfam" id="PF07690">
    <property type="entry name" value="MFS_1"/>
    <property type="match status" value="1"/>
</dbReference>
<feature type="transmembrane region" description="Helical" evidence="7">
    <location>
        <begin position="380"/>
        <end position="402"/>
    </location>
</feature>
<evidence type="ECO:0000256" key="6">
    <source>
        <dbReference type="ARBA" id="ARBA00023136"/>
    </source>
</evidence>
<accession>A0AAX2H157</accession>
<evidence type="ECO:0000313" key="9">
    <source>
        <dbReference type="EMBL" id="AMD84191.1"/>
    </source>
</evidence>
<feature type="domain" description="Major facilitator superfamily (MFS) profile" evidence="8">
    <location>
        <begin position="15"/>
        <end position="434"/>
    </location>
</feature>
<dbReference type="KEGG" id="chg:AXF12_00745"/>
<evidence type="ECO:0000256" key="7">
    <source>
        <dbReference type="SAM" id="Phobius"/>
    </source>
</evidence>
<reference evidence="10 12" key="2">
    <citation type="submission" date="2017-06" db="EMBL/GenBank/DDBJ databases">
        <authorList>
            <consortium name="Pathogen Informatics"/>
        </authorList>
    </citation>
    <scope>NUCLEOTIDE SEQUENCE [LARGE SCALE GENOMIC DNA]</scope>
    <source>
        <strain evidence="10 12">NCTC12947</strain>
    </source>
</reference>
<dbReference type="GO" id="GO:0022857">
    <property type="term" value="F:transmembrane transporter activity"/>
    <property type="evidence" value="ECO:0007669"/>
    <property type="project" value="InterPro"/>
</dbReference>
<name>A0AAX2H157_9FLAO</name>
<dbReference type="Gene3D" id="1.20.1250.20">
    <property type="entry name" value="MFS general substrate transporter like domains"/>
    <property type="match status" value="2"/>
</dbReference>
<keyword evidence="5 7" id="KW-1133">Transmembrane helix</keyword>
<dbReference type="AlphaFoldDB" id="A0AAX2H157"/>
<keyword evidence="6 7" id="KW-0472">Membrane</keyword>
<evidence type="ECO:0000313" key="11">
    <source>
        <dbReference type="Proteomes" id="UP000065822"/>
    </source>
</evidence>
<feature type="transmembrane region" description="Helical" evidence="7">
    <location>
        <begin position="347"/>
        <end position="368"/>
    </location>
</feature>
<evidence type="ECO:0000256" key="1">
    <source>
        <dbReference type="ARBA" id="ARBA00004651"/>
    </source>
</evidence>
<feature type="transmembrane region" description="Helical" evidence="7">
    <location>
        <begin position="178"/>
        <end position="198"/>
    </location>
</feature>
<feature type="transmembrane region" description="Helical" evidence="7">
    <location>
        <begin position="290"/>
        <end position="310"/>
    </location>
</feature>
<feature type="transmembrane region" description="Helical" evidence="7">
    <location>
        <begin position="514"/>
        <end position="535"/>
    </location>
</feature>
<evidence type="ECO:0000259" key="8">
    <source>
        <dbReference type="PROSITE" id="PS50850"/>
    </source>
</evidence>
<dbReference type="RefSeq" id="WP_066427717.1">
    <property type="nucleotide sequence ID" value="NZ_CP014227.1"/>
</dbReference>
<evidence type="ECO:0000256" key="3">
    <source>
        <dbReference type="ARBA" id="ARBA00022475"/>
    </source>
</evidence>
<dbReference type="SUPFAM" id="SSF103473">
    <property type="entry name" value="MFS general substrate transporter"/>
    <property type="match status" value="1"/>
</dbReference>
<dbReference type="Proteomes" id="UP000065822">
    <property type="component" value="Chromosome"/>
</dbReference>
<dbReference type="Proteomes" id="UP000215539">
    <property type="component" value="Chromosome 1"/>
</dbReference>
<feature type="transmembrane region" description="Helical" evidence="7">
    <location>
        <begin position="89"/>
        <end position="105"/>
    </location>
</feature>
<evidence type="ECO:0000313" key="10">
    <source>
        <dbReference type="EMBL" id="SNV12789.1"/>
    </source>
</evidence>
<sequence>MAENKKSFKETIRSMSPTFWLASFLELMERWAWYGIFTLLGLYLVGSTDEGGLGFDHIQKGNIMSNVTAILYLLPLFFGVIADRIGYKLSLVIAFTIMVVGYFLMGTVHSYWAMYMVFLMVALGAAFFKPVASGLIARSTDETTGTLGFGIFYMMVNIGGFVGPAMSSYLRTQFGWKIIFIQATVVIAINLLTVLFFFKEPVVAHKEKQPILTEIKNSVMNIVDALKDKRLTILLILMMAFWTMFNQLFYTLPNFIEDWVNSSALSNWINQHLPFLGQLLTQDGQVKPEWFTNIDSLMIILLQVMVSYFVTKMKHIHAMIRGAIIATIGVSLTFFTHNWVFTVLGTMIFAIGEMASSPTLSSFIAMITPKGKEALYQGTYFLPVAAGNFFTGFIAGDLYQAWSDKFTLLQKYMGAKGMNIPEVVSSDVYTQQASQALSMNTEQFRSTFQIGQENVDWSAVVQQVRLYAEQHAIDISALPLPSKKVFFNEAANQLQMQPWELTQQLWDTYHPNKLWLVICGVGIFAVVSLYLYNLLLVRPLRSKSSGEE</sequence>
<dbReference type="InterPro" id="IPR020846">
    <property type="entry name" value="MFS_dom"/>
</dbReference>
<dbReference type="InterPro" id="IPR018456">
    <property type="entry name" value="PTR2_symporter_CS"/>
</dbReference>
<dbReference type="PANTHER" id="PTHR23517">
    <property type="entry name" value="RESISTANCE PROTEIN MDTM, PUTATIVE-RELATED-RELATED"/>
    <property type="match status" value="1"/>
</dbReference>
<feature type="transmembrane region" description="Helical" evidence="7">
    <location>
        <begin position="144"/>
        <end position="166"/>
    </location>
</feature>
<comment type="subcellular location">
    <subcellularLocation>
        <location evidence="1">Cell membrane</location>
        <topology evidence="1">Multi-pass membrane protein</topology>
    </subcellularLocation>
</comment>
<keyword evidence="4 7" id="KW-0812">Transmembrane</keyword>
<evidence type="ECO:0000256" key="4">
    <source>
        <dbReference type="ARBA" id="ARBA00022692"/>
    </source>
</evidence>
<dbReference type="InterPro" id="IPR011701">
    <property type="entry name" value="MFS"/>
</dbReference>